<sequence length="455" mass="50249">MKGVFFLRIINKVIKVIEKIDDAIFGMLGTLTTFIGTMATMTATWVLFSRIAKADFFAKLGATAVVASKGVEQLSFAFMTTNVASVRAAAGIALTTRATNLFKTAIAGVVAFAKANPWLLIITGVIALVFALNKLRQSLTFSIIKLRESIVAINESVDKTLQSAKAIERYKAVVDSAGTAEEKLVELREKGLDQIPGLIALYDKEGEAILSTVEATEKLLAAQRALQQAQLKENLVETEKSFAKLEKQILSSAAKFDSFVEVQKVMDGVKEITNETVFAVANLSHELGTKFAARVLEIRRLRGANEFETMKIQAEALTVALDRFGVSVSAGLVKSSKDTAKYRVELENLREIMRKIGEGVDFTSPKAKQAFDEMKKRMADLAIRLDNMIKATSKVEPPTIVSFEEIIKLKALREEMEKIVKAGVKVPDLGLFDRVDLDLTKAEERWRNYRKKVVD</sequence>
<feature type="transmembrane region" description="Helical" evidence="1">
    <location>
        <begin position="24"/>
        <end position="48"/>
    </location>
</feature>
<organism evidence="2">
    <name type="scientific">marine sediment metagenome</name>
    <dbReference type="NCBI Taxonomy" id="412755"/>
    <lineage>
        <taxon>unclassified sequences</taxon>
        <taxon>metagenomes</taxon>
        <taxon>ecological metagenomes</taxon>
    </lineage>
</organism>
<gene>
    <name evidence="2" type="ORF">LCGC14_2552200</name>
</gene>
<accession>A0A0F9AN58</accession>
<dbReference type="EMBL" id="LAZR01041915">
    <property type="protein sequence ID" value="KKL10800.1"/>
    <property type="molecule type" value="Genomic_DNA"/>
</dbReference>
<evidence type="ECO:0000256" key="1">
    <source>
        <dbReference type="SAM" id="Phobius"/>
    </source>
</evidence>
<keyword evidence="1" id="KW-0472">Membrane</keyword>
<feature type="transmembrane region" description="Helical" evidence="1">
    <location>
        <begin position="118"/>
        <end position="135"/>
    </location>
</feature>
<name>A0A0F9AN58_9ZZZZ</name>
<comment type="caution">
    <text evidence="2">The sequence shown here is derived from an EMBL/GenBank/DDBJ whole genome shotgun (WGS) entry which is preliminary data.</text>
</comment>
<keyword evidence="1" id="KW-1133">Transmembrane helix</keyword>
<dbReference type="AlphaFoldDB" id="A0A0F9AN58"/>
<proteinExistence type="predicted"/>
<reference evidence="2" key="1">
    <citation type="journal article" date="2015" name="Nature">
        <title>Complex archaea that bridge the gap between prokaryotes and eukaryotes.</title>
        <authorList>
            <person name="Spang A."/>
            <person name="Saw J.H."/>
            <person name="Jorgensen S.L."/>
            <person name="Zaremba-Niedzwiedzka K."/>
            <person name="Martijn J."/>
            <person name="Lind A.E."/>
            <person name="van Eijk R."/>
            <person name="Schleper C."/>
            <person name="Guy L."/>
            <person name="Ettema T.J."/>
        </authorList>
    </citation>
    <scope>NUCLEOTIDE SEQUENCE</scope>
</reference>
<keyword evidence="1" id="KW-0812">Transmembrane</keyword>
<evidence type="ECO:0000313" key="2">
    <source>
        <dbReference type="EMBL" id="KKL10800.1"/>
    </source>
</evidence>
<feature type="non-terminal residue" evidence="2">
    <location>
        <position position="455"/>
    </location>
</feature>
<protein>
    <submittedName>
        <fullName evidence="2">Uncharacterized protein</fullName>
    </submittedName>
</protein>